<dbReference type="Pfam" id="PF00753">
    <property type="entry name" value="Lactamase_B"/>
    <property type="match status" value="1"/>
</dbReference>
<proteinExistence type="predicted"/>
<dbReference type="InterPro" id="IPR001279">
    <property type="entry name" value="Metallo-B-lactamas"/>
</dbReference>
<dbReference type="SUPFAM" id="SSF56281">
    <property type="entry name" value="Metallo-hydrolase/oxidoreductase"/>
    <property type="match status" value="1"/>
</dbReference>
<comment type="caution">
    <text evidence="2">The sequence shown here is derived from an EMBL/GenBank/DDBJ whole genome shotgun (WGS) entry which is preliminary data.</text>
</comment>
<dbReference type="Gene3D" id="3.60.15.10">
    <property type="entry name" value="Ribonuclease Z/Hydroxyacylglutathione hydrolase-like"/>
    <property type="match status" value="1"/>
</dbReference>
<reference evidence="2 3" key="1">
    <citation type="submission" date="2024-09" db="EMBL/GenBank/DDBJ databases">
        <authorList>
            <person name="Sun Q."/>
            <person name="Mori K."/>
        </authorList>
    </citation>
    <scope>NUCLEOTIDE SEQUENCE [LARGE SCALE GENOMIC DNA]</scope>
    <source>
        <strain evidence="2 3">CCM 7957</strain>
    </source>
</reference>
<dbReference type="SMART" id="SM00849">
    <property type="entry name" value="Lactamase_B"/>
    <property type="match status" value="1"/>
</dbReference>
<feature type="domain" description="Metallo-beta-lactamase" evidence="1">
    <location>
        <begin position="23"/>
        <end position="197"/>
    </location>
</feature>
<keyword evidence="3" id="KW-1185">Reference proteome</keyword>
<organism evidence="2 3">
    <name type="scientific">Gordonia phosphorivorans</name>
    <dbReference type="NCBI Taxonomy" id="1056982"/>
    <lineage>
        <taxon>Bacteria</taxon>
        <taxon>Bacillati</taxon>
        <taxon>Actinomycetota</taxon>
        <taxon>Actinomycetes</taxon>
        <taxon>Mycobacteriales</taxon>
        <taxon>Gordoniaceae</taxon>
        <taxon>Gordonia</taxon>
    </lineage>
</organism>
<dbReference type="Proteomes" id="UP001589783">
    <property type="component" value="Unassembled WGS sequence"/>
</dbReference>
<dbReference type="InterPro" id="IPR050855">
    <property type="entry name" value="NDM-1-like"/>
</dbReference>
<gene>
    <name evidence="2" type="ORF">ACFFJD_15135</name>
</gene>
<dbReference type="InterPro" id="IPR036866">
    <property type="entry name" value="RibonucZ/Hydroxyglut_hydro"/>
</dbReference>
<evidence type="ECO:0000313" key="2">
    <source>
        <dbReference type="EMBL" id="MFC0316183.1"/>
    </source>
</evidence>
<protein>
    <submittedName>
        <fullName evidence="2">MBL fold metallo-hydrolase</fullName>
    </submittedName>
</protein>
<sequence>MEEVRLSAHVSLLRGSNGGAYPYGNPIRVRGGDTVVQIDSSLEAPATSTDLVLLSHYHEDHVVGLGETAAPLRIHARDLPAVTSWDEFCRYMDSPPEEIGEELRRQFRWSARPDATALHDDEVIDVGGGVRIRVVHLPGHTGGHCGFFVEPDGVFFLADVDLSSFGPLHADLESRLSDVRSSLARCAEIEAAVYTTYHHKGPYTERAEYLADLRRHTAAVEERGARIRDLLAQGVPADRLVGRGVIYRLDGRRPWYADAVEEVIVGQYLAEFTGGAQRADEIAR</sequence>
<evidence type="ECO:0000259" key="1">
    <source>
        <dbReference type="SMART" id="SM00849"/>
    </source>
</evidence>
<name>A0ABV6HE23_9ACTN</name>
<dbReference type="RefSeq" id="WP_382365620.1">
    <property type="nucleotide sequence ID" value="NZ_JBHLWV010000027.1"/>
</dbReference>
<evidence type="ECO:0000313" key="3">
    <source>
        <dbReference type="Proteomes" id="UP001589783"/>
    </source>
</evidence>
<dbReference type="PANTHER" id="PTHR42951">
    <property type="entry name" value="METALLO-BETA-LACTAMASE DOMAIN-CONTAINING"/>
    <property type="match status" value="1"/>
</dbReference>
<accession>A0ABV6HE23</accession>
<dbReference type="EMBL" id="JBHLWV010000027">
    <property type="protein sequence ID" value="MFC0316183.1"/>
    <property type="molecule type" value="Genomic_DNA"/>
</dbReference>
<dbReference type="PANTHER" id="PTHR42951:SF4">
    <property type="entry name" value="ACYL-COENZYME A THIOESTERASE MBLAC2"/>
    <property type="match status" value="1"/>
</dbReference>